<protein>
    <recommendedName>
        <fullName evidence="10">Protein kinase domain-containing protein</fullName>
    </recommendedName>
</protein>
<dbReference type="InterPro" id="IPR046959">
    <property type="entry name" value="PRK1-6/SRF4-like"/>
</dbReference>
<comment type="caution">
    <text evidence="11">The sequence shown here is derived from an EMBL/GenBank/DDBJ whole genome shotgun (WGS) entry which is preliminary data.</text>
</comment>
<keyword evidence="12" id="KW-1185">Reference proteome</keyword>
<comment type="subcellular location">
    <subcellularLocation>
        <location evidence="1">Membrane</location>
    </subcellularLocation>
</comment>
<evidence type="ECO:0000256" key="9">
    <source>
        <dbReference type="SAM" id="SignalP"/>
    </source>
</evidence>
<evidence type="ECO:0000256" key="8">
    <source>
        <dbReference type="SAM" id="Phobius"/>
    </source>
</evidence>
<dbReference type="GO" id="GO:0016020">
    <property type="term" value="C:membrane"/>
    <property type="evidence" value="ECO:0007669"/>
    <property type="project" value="UniProtKB-SubCell"/>
</dbReference>
<feature type="chain" id="PRO_5044832285" description="Protein kinase domain-containing protein" evidence="9">
    <location>
        <begin position="25"/>
        <end position="463"/>
    </location>
</feature>
<dbReference type="AlphaFoldDB" id="A0ABD3JFM8"/>
<keyword evidence="9" id="KW-0732">Signal</keyword>
<evidence type="ECO:0000313" key="12">
    <source>
        <dbReference type="Proteomes" id="UP001634007"/>
    </source>
</evidence>
<keyword evidence="2" id="KW-0433">Leucine-rich repeat</keyword>
<dbReference type="InterPro" id="IPR001611">
    <property type="entry name" value="Leu-rich_rpt"/>
</dbReference>
<dbReference type="PANTHER" id="PTHR48007">
    <property type="entry name" value="LEUCINE-RICH REPEAT RECEPTOR-LIKE PROTEIN KINASE PXC1"/>
    <property type="match status" value="1"/>
</dbReference>
<proteinExistence type="predicted"/>
<keyword evidence="5 8" id="KW-1133">Transmembrane helix</keyword>
<evidence type="ECO:0000259" key="10">
    <source>
        <dbReference type="PROSITE" id="PS50011"/>
    </source>
</evidence>
<dbReference type="Pfam" id="PF07714">
    <property type="entry name" value="PK_Tyr_Ser-Thr"/>
    <property type="match status" value="1"/>
</dbReference>
<organism evidence="11 12">
    <name type="scientific">Eucalyptus globulus</name>
    <name type="common">Tasmanian blue gum</name>
    <dbReference type="NCBI Taxonomy" id="34317"/>
    <lineage>
        <taxon>Eukaryota</taxon>
        <taxon>Viridiplantae</taxon>
        <taxon>Streptophyta</taxon>
        <taxon>Embryophyta</taxon>
        <taxon>Tracheophyta</taxon>
        <taxon>Spermatophyta</taxon>
        <taxon>Magnoliopsida</taxon>
        <taxon>eudicotyledons</taxon>
        <taxon>Gunneridae</taxon>
        <taxon>Pentapetalae</taxon>
        <taxon>rosids</taxon>
        <taxon>malvids</taxon>
        <taxon>Myrtales</taxon>
        <taxon>Myrtaceae</taxon>
        <taxon>Myrtoideae</taxon>
        <taxon>Eucalypteae</taxon>
        <taxon>Eucalyptus</taxon>
    </lineage>
</organism>
<feature type="domain" description="Protein kinase" evidence="10">
    <location>
        <begin position="349"/>
        <end position="463"/>
    </location>
</feature>
<feature type="region of interest" description="Disordered" evidence="7">
    <location>
        <begin position="222"/>
        <end position="257"/>
    </location>
</feature>
<feature type="transmembrane region" description="Helical" evidence="8">
    <location>
        <begin position="262"/>
        <end position="284"/>
    </location>
</feature>
<evidence type="ECO:0000256" key="4">
    <source>
        <dbReference type="ARBA" id="ARBA00022737"/>
    </source>
</evidence>
<dbReference type="InterPro" id="IPR011009">
    <property type="entry name" value="Kinase-like_dom_sf"/>
</dbReference>
<dbReference type="Pfam" id="PF13855">
    <property type="entry name" value="LRR_8"/>
    <property type="match status" value="1"/>
</dbReference>
<evidence type="ECO:0000256" key="5">
    <source>
        <dbReference type="ARBA" id="ARBA00022989"/>
    </source>
</evidence>
<evidence type="ECO:0000256" key="3">
    <source>
        <dbReference type="ARBA" id="ARBA00022692"/>
    </source>
</evidence>
<keyword evidence="6 8" id="KW-0472">Membrane</keyword>
<dbReference type="InterPro" id="IPR001245">
    <property type="entry name" value="Ser-Thr/Tyr_kinase_cat_dom"/>
</dbReference>
<feature type="compositionally biased region" description="Low complexity" evidence="7">
    <location>
        <begin position="245"/>
        <end position="254"/>
    </location>
</feature>
<name>A0ABD3JFM8_EUCGL</name>
<dbReference type="SUPFAM" id="SSF52058">
    <property type="entry name" value="L domain-like"/>
    <property type="match status" value="1"/>
</dbReference>
<dbReference type="EMBL" id="JBJKBG010000008">
    <property type="protein sequence ID" value="KAL3726062.1"/>
    <property type="molecule type" value="Genomic_DNA"/>
</dbReference>
<dbReference type="InterPro" id="IPR000719">
    <property type="entry name" value="Prot_kinase_dom"/>
</dbReference>
<dbReference type="SUPFAM" id="SSF56112">
    <property type="entry name" value="Protein kinase-like (PK-like)"/>
    <property type="match status" value="1"/>
</dbReference>
<evidence type="ECO:0000256" key="1">
    <source>
        <dbReference type="ARBA" id="ARBA00004370"/>
    </source>
</evidence>
<accession>A0ABD3JFM8</accession>
<keyword evidence="4" id="KW-0677">Repeat</keyword>
<sequence>MTLRTAALSLLLLLLLLPPPPAAAADPPLDSLLPSDAVALLSFKSSADLDNRLLFALNERFDFCQWRGVKCAQGRVVRLAIPSSGLRGSLAAATLSRLDQFRVLSLRNNSLSGPLPDLSPLANLRSLSLGLNSFSGPFPSSLLSLRRLRVLDLGHNAFAGPIPAQITALDQLDTLLLDGNRFGGALPPLNQTLLKAFNVSGNNLTVINKACASGAPFFGPTSSGGNRSSSVPAPLAQSAQSQNGVVVSPASSSPRKPKRTGVILGFALGIILLVSALLIVFILCKARKHQTHARPKGPAEPDEPVVQARAVNSAAPNLMMELREKVQRSGCLVFCAGESQLYTLEQLMRVSAELLGRGTIGMTYKAVLNNQLIVTVKRLDAGKTAGTSEGVFEGHMDSVGWSRHPNLVPMRAFFQAKGERLVVFDYQPNGSLYNLIHARAMADRRGREKRDVWRGRQRECHGR</sequence>
<keyword evidence="3 8" id="KW-0812">Transmembrane</keyword>
<evidence type="ECO:0000256" key="7">
    <source>
        <dbReference type="SAM" id="MobiDB-lite"/>
    </source>
</evidence>
<dbReference type="InterPro" id="IPR032675">
    <property type="entry name" value="LRR_dom_sf"/>
</dbReference>
<evidence type="ECO:0000256" key="2">
    <source>
        <dbReference type="ARBA" id="ARBA00022614"/>
    </source>
</evidence>
<dbReference type="FunFam" id="3.80.10.10:FF:002837">
    <property type="entry name" value="Probable inactive receptor kinase At5g67200"/>
    <property type="match status" value="1"/>
</dbReference>
<evidence type="ECO:0000256" key="6">
    <source>
        <dbReference type="ARBA" id="ARBA00023136"/>
    </source>
</evidence>
<feature type="compositionally biased region" description="Polar residues" evidence="7">
    <location>
        <begin position="222"/>
        <end position="244"/>
    </location>
</feature>
<dbReference type="PANTHER" id="PTHR48007:SF50">
    <property type="entry name" value="PROTEIN KINASE DOMAIN-CONTAINING PROTEIN"/>
    <property type="match status" value="1"/>
</dbReference>
<dbReference type="PROSITE" id="PS50011">
    <property type="entry name" value="PROTEIN_KINASE_DOM"/>
    <property type="match status" value="1"/>
</dbReference>
<dbReference type="Gene3D" id="3.30.200.20">
    <property type="entry name" value="Phosphorylase Kinase, domain 1"/>
    <property type="match status" value="1"/>
</dbReference>
<feature type="signal peptide" evidence="9">
    <location>
        <begin position="1"/>
        <end position="24"/>
    </location>
</feature>
<dbReference type="Proteomes" id="UP001634007">
    <property type="component" value="Unassembled WGS sequence"/>
</dbReference>
<gene>
    <name evidence="11" type="ORF">ACJRO7_031018</name>
</gene>
<evidence type="ECO:0000313" key="11">
    <source>
        <dbReference type="EMBL" id="KAL3726062.1"/>
    </source>
</evidence>
<reference evidence="11 12" key="1">
    <citation type="submission" date="2024-11" db="EMBL/GenBank/DDBJ databases">
        <title>Chromosome-level genome assembly of Eucalyptus globulus Labill. provides insights into its genome evolution.</title>
        <authorList>
            <person name="Li X."/>
        </authorList>
    </citation>
    <scope>NUCLEOTIDE SEQUENCE [LARGE SCALE GENOMIC DNA]</scope>
    <source>
        <strain evidence="11">CL2024</strain>
        <tissue evidence="11">Fresh tender leaves</tissue>
    </source>
</reference>
<dbReference type="Gene3D" id="3.80.10.10">
    <property type="entry name" value="Ribonuclease Inhibitor"/>
    <property type="match status" value="1"/>
</dbReference>